<feature type="region of interest" description="Disordered" evidence="1">
    <location>
        <begin position="155"/>
        <end position="199"/>
    </location>
</feature>
<accession>A0ABX7Q0S2</accession>
<feature type="compositionally biased region" description="Basic and acidic residues" evidence="1">
    <location>
        <begin position="53"/>
        <end position="79"/>
    </location>
</feature>
<evidence type="ECO:0000256" key="1">
    <source>
        <dbReference type="SAM" id="MobiDB-lite"/>
    </source>
</evidence>
<gene>
    <name evidence="2" type="ORF">JZM60_12685</name>
</gene>
<reference evidence="2 3" key="1">
    <citation type="submission" date="2021-03" db="EMBL/GenBank/DDBJ databases">
        <title>Geobacter metallireducens gen. nov. sp. nov., a microorganism capable of coupling the complete oxidation of organic compounds to the reduction of iron and other metals.</title>
        <authorList>
            <person name="Li Y."/>
        </authorList>
    </citation>
    <scope>NUCLEOTIDE SEQUENCE [LARGE SCALE GENOMIC DNA]</scope>
    <source>
        <strain evidence="2 3">Jerry-YX</strain>
    </source>
</reference>
<evidence type="ECO:0000313" key="2">
    <source>
        <dbReference type="EMBL" id="QSV44999.1"/>
    </source>
</evidence>
<dbReference type="Proteomes" id="UP000663651">
    <property type="component" value="Chromosome"/>
</dbReference>
<name>A0ABX7Q0S2_9BACT</name>
<evidence type="ECO:0000313" key="3">
    <source>
        <dbReference type="Proteomes" id="UP000663651"/>
    </source>
</evidence>
<feature type="region of interest" description="Disordered" evidence="1">
    <location>
        <begin position="50"/>
        <end position="82"/>
    </location>
</feature>
<keyword evidence="3" id="KW-1185">Reference proteome</keyword>
<dbReference type="RefSeq" id="WP_207162806.1">
    <property type="nucleotide sequence ID" value="NZ_CP071382.1"/>
</dbReference>
<dbReference type="EMBL" id="CP071382">
    <property type="protein sequence ID" value="QSV44999.1"/>
    <property type="molecule type" value="Genomic_DNA"/>
</dbReference>
<proteinExistence type="predicted"/>
<feature type="compositionally biased region" description="Basic and acidic residues" evidence="1">
    <location>
        <begin position="170"/>
        <end position="181"/>
    </location>
</feature>
<protein>
    <submittedName>
        <fullName evidence="2">Uncharacterized protein</fullName>
    </submittedName>
</protein>
<organism evidence="2 3">
    <name type="scientific">Geobacter benzoatilyticus</name>
    <dbReference type="NCBI Taxonomy" id="2815309"/>
    <lineage>
        <taxon>Bacteria</taxon>
        <taxon>Pseudomonadati</taxon>
        <taxon>Thermodesulfobacteriota</taxon>
        <taxon>Desulfuromonadia</taxon>
        <taxon>Geobacterales</taxon>
        <taxon>Geobacteraceae</taxon>
        <taxon>Geobacter</taxon>
    </lineage>
</organism>
<feature type="compositionally biased region" description="Polar residues" evidence="1">
    <location>
        <begin position="182"/>
        <end position="191"/>
    </location>
</feature>
<sequence length="266" mass="30000">MDTRIIRRKVISAISRHAGAMSREQIDKALETWDRAVKHDLMKSGGLTIDTTAADKRREEREREEAKLSTRGNDKETGRSFKIGYGNGRSLKYQIGNDGELIVTPDKPGIYTPNDYKAMLKAITRDIERRNRAMEKSKKTGTRWSRAPMLLQKPRTIASRQWEQPKPPKAKAEPPRVETKMQEQPQSVTQPPQAPLDSRGRYDLSRLNGHQIAAMRNGLDPMTPGVESMTAQQMKALAAEQAAASVAGLAERAGLAYVRDPRQRRW</sequence>